<evidence type="ECO:0000259" key="8">
    <source>
        <dbReference type="Pfam" id="PF00082"/>
    </source>
</evidence>
<feature type="active site" description="Charge relay system" evidence="5">
    <location>
        <position position="427"/>
    </location>
</feature>
<keyword evidence="2 5" id="KW-0645">Protease</keyword>
<feature type="compositionally biased region" description="Basic residues" evidence="7">
    <location>
        <begin position="42"/>
        <end position="54"/>
    </location>
</feature>
<feature type="active site" description="Charge relay system" evidence="5">
    <location>
        <position position="233"/>
    </location>
</feature>
<dbReference type="GO" id="GO:0005773">
    <property type="term" value="C:vacuole"/>
    <property type="evidence" value="ECO:0007669"/>
    <property type="project" value="GOC"/>
</dbReference>
<feature type="region of interest" description="Disordered" evidence="7">
    <location>
        <begin position="27"/>
        <end position="73"/>
    </location>
</feature>
<dbReference type="Gene3D" id="3.40.50.200">
    <property type="entry name" value="Peptidase S8/S53 domain"/>
    <property type="match status" value="1"/>
</dbReference>
<dbReference type="InterPro" id="IPR000209">
    <property type="entry name" value="Peptidase_S8/S53_dom"/>
</dbReference>
<evidence type="ECO:0000256" key="2">
    <source>
        <dbReference type="ARBA" id="ARBA00022670"/>
    </source>
</evidence>
<feature type="domain" description="Inhibitor I9" evidence="9">
    <location>
        <begin position="93"/>
        <end position="187"/>
    </location>
</feature>
<dbReference type="Gene3D" id="3.30.70.80">
    <property type="entry name" value="Peptidase S8 propeptide/proteinase inhibitor I9"/>
    <property type="match status" value="1"/>
</dbReference>
<dbReference type="SUPFAM" id="SSF54897">
    <property type="entry name" value="Protease propeptides/inhibitors"/>
    <property type="match status" value="1"/>
</dbReference>
<dbReference type="InterPro" id="IPR022398">
    <property type="entry name" value="Peptidase_S8_His-AS"/>
</dbReference>
<dbReference type="FunFam" id="3.40.50.200:FF:000007">
    <property type="entry name" value="Subtilisin-like serine protease"/>
    <property type="match status" value="1"/>
</dbReference>
<dbReference type="VEuPathDB" id="FungiDB:GWK60_B03465"/>
<dbReference type="Pfam" id="PF05922">
    <property type="entry name" value="Inhibitor_I9"/>
    <property type="match status" value="1"/>
</dbReference>
<dbReference type="InterPro" id="IPR023827">
    <property type="entry name" value="Peptidase_S8_Asp-AS"/>
</dbReference>
<dbReference type="GO" id="GO:0000425">
    <property type="term" value="P:pexophagy"/>
    <property type="evidence" value="ECO:0007669"/>
    <property type="project" value="EnsemblFungi"/>
</dbReference>
<evidence type="ECO:0000313" key="10">
    <source>
        <dbReference type="EMBL" id="KTB03484.1"/>
    </source>
</evidence>
<dbReference type="InterPro" id="IPR037045">
    <property type="entry name" value="S8pro/Inhibitor_I9_sf"/>
</dbReference>
<evidence type="ECO:0000256" key="7">
    <source>
        <dbReference type="SAM" id="MobiDB-lite"/>
    </source>
</evidence>
<evidence type="ECO:0000256" key="4">
    <source>
        <dbReference type="ARBA" id="ARBA00022825"/>
    </source>
</evidence>
<dbReference type="InterPro" id="IPR036852">
    <property type="entry name" value="Peptidase_S8/S53_dom_sf"/>
</dbReference>
<reference evidence="10 11" key="1">
    <citation type="submission" date="2015-10" db="EMBL/GenBank/DDBJ databases">
        <title>Draft genomes sequences of Candida glabrata isolates 1A, 1B, 2A, 2B, 3A and 3B.</title>
        <authorList>
            <person name="Haavelsrud O.E."/>
            <person name="Gaustad P."/>
        </authorList>
    </citation>
    <scope>NUCLEOTIDE SEQUENCE [LARGE SCALE GENOMIC DNA]</scope>
    <source>
        <strain evidence="10">910700640</strain>
    </source>
</reference>
<dbReference type="PANTHER" id="PTHR43806">
    <property type="entry name" value="PEPTIDASE S8"/>
    <property type="match status" value="1"/>
</dbReference>
<feature type="compositionally biased region" description="Basic and acidic residues" evidence="7">
    <location>
        <begin position="27"/>
        <end position="41"/>
    </location>
</feature>
<gene>
    <name evidence="10" type="ORF">AO440_000315</name>
</gene>
<protein>
    <submittedName>
        <fullName evidence="10">Cerevisin</fullName>
    </submittedName>
</protein>
<feature type="active site" description="Charge relay system" evidence="5">
    <location>
        <position position="265"/>
    </location>
</feature>
<keyword evidence="3 5" id="KW-0378">Hydrolase</keyword>
<dbReference type="PROSITE" id="PS00136">
    <property type="entry name" value="SUBTILASE_ASP"/>
    <property type="match status" value="1"/>
</dbReference>
<dbReference type="VEuPathDB" id="FungiDB:GW608_B03465"/>
<evidence type="ECO:0000256" key="6">
    <source>
        <dbReference type="RuleBase" id="RU003355"/>
    </source>
</evidence>
<proteinExistence type="inferred from homology"/>
<dbReference type="PROSITE" id="PS00137">
    <property type="entry name" value="SUBTILASE_HIS"/>
    <property type="match status" value="1"/>
</dbReference>
<evidence type="ECO:0000256" key="1">
    <source>
        <dbReference type="ARBA" id="ARBA00011073"/>
    </source>
</evidence>
<dbReference type="PRINTS" id="PR00723">
    <property type="entry name" value="SUBTILISIN"/>
</dbReference>
<dbReference type="PANTHER" id="PTHR43806:SF11">
    <property type="entry name" value="CEREVISIN-RELATED"/>
    <property type="match status" value="1"/>
</dbReference>
<evidence type="ECO:0000256" key="5">
    <source>
        <dbReference type="PROSITE-ProRule" id="PRU01240"/>
    </source>
</evidence>
<dbReference type="SUPFAM" id="SSF52743">
    <property type="entry name" value="Subtilisin-like"/>
    <property type="match status" value="1"/>
</dbReference>
<name>A0A0W0DF97_CANGB</name>
<sequence>MKIDKVVAAGVVAAVVTAGVIPEARRNCHGKKEMSVVDKPPHPPHHPHKPHPPHKPHEPHPPHKHNHKKHQEKKDGVFVGEGLPPVGTMVPHKYIVVLKKGVSPEAVATFLNDVSAAHAAAIRDLPKEHDFFNFVNAEGLPRGGIKDLFNINDLFQGLIGYFPEPVVKLLEKSDIVEFVERDSVVHASNFDTQNNAPWGLARISHRDRLNLGNFNKYLYDNAGGEGVTAYVIDTGINVKHVEFDGRAQWGKTIPLNDLDIDGNGHGTHCAGTIASKHYGIAKKANVVAVKVLKSDGSGTMSDVIKGVEYAAQAHLKESKNNKKFKGSTANMSLGGGKSPALDMAVNAAVSAGIHFAVAAGNENQDACNTSPASAEKAITVGASTLSDDRAYFSNWGKCVDIFAPGLNILSTYIGDTNRETASLSGTSMASPHVAGLLTYFLSLQPDSDSEFYDASKHGVTPAQLKKKLIAYSTKNVLTDLPDPDSPNLLIYNGAGGDLGVFWNSTSADEQSAEHPEQRIAAELGLDSLAKMVGDRHAATDSLFGQVRNLLDKMNII</sequence>
<dbReference type="PROSITE" id="PS51892">
    <property type="entry name" value="SUBTILASE"/>
    <property type="match status" value="1"/>
</dbReference>
<dbReference type="InterPro" id="IPR023828">
    <property type="entry name" value="Peptidase_S8_Ser-AS"/>
</dbReference>
<evidence type="ECO:0000313" key="11">
    <source>
        <dbReference type="Proteomes" id="UP000054886"/>
    </source>
</evidence>
<feature type="domain" description="Peptidase S8/S53" evidence="8">
    <location>
        <begin position="224"/>
        <end position="472"/>
    </location>
</feature>
<dbReference type="VEuPathDB" id="FungiDB:GVI51_B03531"/>
<dbReference type="VEuPathDB" id="FungiDB:B1J91_B03619g"/>
<dbReference type="PROSITE" id="PS00138">
    <property type="entry name" value="SUBTILASE_SER"/>
    <property type="match status" value="1"/>
</dbReference>
<comment type="similarity">
    <text evidence="1 5 6">Belongs to the peptidase S8 family.</text>
</comment>
<dbReference type="InterPro" id="IPR010259">
    <property type="entry name" value="S8pro/Inhibitor_I9"/>
</dbReference>
<dbReference type="VEuPathDB" id="FungiDB:CAGL0B03619g"/>
<dbReference type="Pfam" id="PF00082">
    <property type="entry name" value="Peptidase_S8"/>
    <property type="match status" value="1"/>
</dbReference>
<organism evidence="10 11">
    <name type="scientific">Candida glabrata</name>
    <name type="common">Yeast</name>
    <name type="synonym">Torulopsis glabrata</name>
    <dbReference type="NCBI Taxonomy" id="5478"/>
    <lineage>
        <taxon>Eukaryota</taxon>
        <taxon>Fungi</taxon>
        <taxon>Dikarya</taxon>
        <taxon>Ascomycota</taxon>
        <taxon>Saccharomycotina</taxon>
        <taxon>Saccharomycetes</taxon>
        <taxon>Saccharomycetales</taxon>
        <taxon>Saccharomycetaceae</taxon>
        <taxon>Nakaseomyces</taxon>
    </lineage>
</organism>
<evidence type="ECO:0000256" key="3">
    <source>
        <dbReference type="ARBA" id="ARBA00022801"/>
    </source>
</evidence>
<feature type="compositionally biased region" description="Basic residues" evidence="7">
    <location>
        <begin position="62"/>
        <end position="71"/>
    </location>
</feature>
<dbReference type="GO" id="GO:0030435">
    <property type="term" value="P:sporulation resulting in formation of a cellular spore"/>
    <property type="evidence" value="ECO:0007669"/>
    <property type="project" value="EnsemblFungi"/>
</dbReference>
<dbReference type="GO" id="GO:0007039">
    <property type="term" value="P:protein catabolic process in the vacuole"/>
    <property type="evidence" value="ECO:0007669"/>
    <property type="project" value="EnsemblFungi"/>
</dbReference>
<evidence type="ECO:0000259" key="9">
    <source>
        <dbReference type="Pfam" id="PF05922"/>
    </source>
</evidence>
<dbReference type="InterPro" id="IPR034193">
    <property type="entry name" value="PCSK9_ProteinaseK-like"/>
</dbReference>
<comment type="caution">
    <text evidence="10">The sequence shown here is derived from an EMBL/GenBank/DDBJ whole genome shotgun (WGS) entry which is preliminary data.</text>
</comment>
<dbReference type="EMBL" id="LLZZ01000119">
    <property type="protein sequence ID" value="KTB03484.1"/>
    <property type="molecule type" value="Genomic_DNA"/>
</dbReference>
<dbReference type="AlphaFoldDB" id="A0A0W0DF97"/>
<dbReference type="InterPro" id="IPR015500">
    <property type="entry name" value="Peptidase_S8_subtilisin-rel"/>
</dbReference>
<dbReference type="CDD" id="cd04077">
    <property type="entry name" value="Peptidases_S8_PCSK9_ProteinaseK_like"/>
    <property type="match status" value="1"/>
</dbReference>
<dbReference type="GO" id="GO:0006508">
    <property type="term" value="P:proteolysis"/>
    <property type="evidence" value="ECO:0007669"/>
    <property type="project" value="UniProtKB-KW"/>
</dbReference>
<dbReference type="InterPro" id="IPR050131">
    <property type="entry name" value="Peptidase_S8_subtilisin-like"/>
</dbReference>
<accession>A0A0W0DF97</accession>
<dbReference type="Proteomes" id="UP000054886">
    <property type="component" value="Unassembled WGS sequence"/>
</dbReference>
<dbReference type="GO" id="GO:0004252">
    <property type="term" value="F:serine-type endopeptidase activity"/>
    <property type="evidence" value="ECO:0007669"/>
    <property type="project" value="UniProtKB-UniRule"/>
</dbReference>
<keyword evidence="4 5" id="KW-0720">Serine protease</keyword>